<evidence type="ECO:0000313" key="5">
    <source>
        <dbReference type="Proteomes" id="UP000596660"/>
    </source>
</evidence>
<keyword evidence="2" id="KW-0646">Protease inhibitor</keyword>
<evidence type="ECO:0000256" key="1">
    <source>
        <dbReference type="ARBA" id="ARBA00008210"/>
    </source>
</evidence>
<accession>A0A803LFF4</accession>
<dbReference type="PROSITE" id="PS00285">
    <property type="entry name" value="POTATO_INHIBITOR"/>
    <property type="match status" value="1"/>
</dbReference>
<organism evidence="4 5">
    <name type="scientific">Chenopodium quinoa</name>
    <name type="common">Quinoa</name>
    <dbReference type="NCBI Taxonomy" id="63459"/>
    <lineage>
        <taxon>Eukaryota</taxon>
        <taxon>Viridiplantae</taxon>
        <taxon>Streptophyta</taxon>
        <taxon>Embryophyta</taxon>
        <taxon>Tracheophyta</taxon>
        <taxon>Spermatophyta</taxon>
        <taxon>Magnoliopsida</taxon>
        <taxon>eudicotyledons</taxon>
        <taxon>Gunneridae</taxon>
        <taxon>Pentapetalae</taxon>
        <taxon>Caryophyllales</taxon>
        <taxon>Chenopodiaceae</taxon>
        <taxon>Chenopodioideae</taxon>
        <taxon>Atripliceae</taxon>
        <taxon>Chenopodium</taxon>
    </lineage>
</organism>
<name>A0A803LFF4_CHEQI</name>
<reference evidence="4" key="2">
    <citation type="submission" date="2021-03" db="UniProtKB">
        <authorList>
            <consortium name="EnsemblPlants"/>
        </authorList>
    </citation>
    <scope>IDENTIFICATION</scope>
</reference>
<proteinExistence type="inferred from homology"/>
<dbReference type="InterPro" id="IPR000864">
    <property type="entry name" value="Prot_inh_pot1"/>
</dbReference>
<evidence type="ECO:0000256" key="2">
    <source>
        <dbReference type="ARBA" id="ARBA00022690"/>
    </source>
</evidence>
<dbReference type="GO" id="GO:0004867">
    <property type="term" value="F:serine-type endopeptidase inhibitor activity"/>
    <property type="evidence" value="ECO:0007669"/>
    <property type="project" value="UniProtKB-KW"/>
</dbReference>
<dbReference type="Gramene" id="AUR62011910-RA">
    <property type="protein sequence ID" value="AUR62011910-RA:cds"/>
    <property type="gene ID" value="AUR62011910"/>
</dbReference>
<dbReference type="PANTHER" id="PTHR33091">
    <property type="entry name" value="PROTEIN, PUTATIVE, EXPRESSED-RELATED"/>
    <property type="match status" value="1"/>
</dbReference>
<dbReference type="Gene3D" id="3.30.10.10">
    <property type="entry name" value="Trypsin Inhibitor V, subunit A"/>
    <property type="match status" value="1"/>
</dbReference>
<dbReference type="SUPFAM" id="SSF54654">
    <property type="entry name" value="CI-2 family of serine protease inhibitors"/>
    <property type="match status" value="1"/>
</dbReference>
<keyword evidence="5" id="KW-1185">Reference proteome</keyword>
<protein>
    <submittedName>
        <fullName evidence="4">Uncharacterized protein</fullName>
    </submittedName>
</protein>
<dbReference type="InterPro" id="IPR036354">
    <property type="entry name" value="Prot_inh_pot1_sf"/>
</dbReference>
<evidence type="ECO:0000313" key="4">
    <source>
        <dbReference type="EnsemblPlants" id="AUR62011910-RA:cds"/>
    </source>
</evidence>
<dbReference type="PRINTS" id="PR00292">
    <property type="entry name" value="POTATOINHBTR"/>
</dbReference>
<comment type="similarity">
    <text evidence="1">Belongs to the protease inhibitor I13 (potato type I serine protease inhibitor) family.</text>
</comment>
<evidence type="ECO:0000256" key="3">
    <source>
        <dbReference type="ARBA" id="ARBA00022900"/>
    </source>
</evidence>
<dbReference type="Proteomes" id="UP000596660">
    <property type="component" value="Unplaced"/>
</dbReference>
<sequence length="71" mass="7987">MSSECPGKNVWPELVGKNGEKAAEIIREENHNVTQTTVLKDGTPVILDFRCDRVWIWVDCHGNVVRPPMIG</sequence>
<dbReference type="AlphaFoldDB" id="A0A803LFF4"/>
<reference evidence="4" key="1">
    <citation type="journal article" date="2017" name="Nature">
        <title>The genome of Chenopodium quinoa.</title>
        <authorList>
            <person name="Jarvis D.E."/>
            <person name="Ho Y.S."/>
            <person name="Lightfoot D.J."/>
            <person name="Schmoeckel S.M."/>
            <person name="Li B."/>
            <person name="Borm T.J.A."/>
            <person name="Ohyanagi H."/>
            <person name="Mineta K."/>
            <person name="Michell C.T."/>
            <person name="Saber N."/>
            <person name="Kharbatia N.M."/>
            <person name="Rupper R.R."/>
            <person name="Sharp A.R."/>
            <person name="Dally N."/>
            <person name="Boughton B.A."/>
            <person name="Woo Y.H."/>
            <person name="Gao G."/>
            <person name="Schijlen E.G.W.M."/>
            <person name="Guo X."/>
            <person name="Momin A.A."/>
            <person name="Negrao S."/>
            <person name="Al-Babili S."/>
            <person name="Gehring C."/>
            <person name="Roessner U."/>
            <person name="Jung C."/>
            <person name="Murphy K."/>
            <person name="Arold S.T."/>
            <person name="Gojobori T."/>
            <person name="van der Linden C.G."/>
            <person name="van Loo E.N."/>
            <person name="Jellen E.N."/>
            <person name="Maughan P.J."/>
            <person name="Tester M."/>
        </authorList>
    </citation>
    <scope>NUCLEOTIDE SEQUENCE [LARGE SCALE GENOMIC DNA]</scope>
    <source>
        <strain evidence="4">cv. PI 614886</strain>
    </source>
</reference>
<dbReference type="OMA" id="WVWIDEA"/>
<dbReference type="GO" id="GO:0009611">
    <property type="term" value="P:response to wounding"/>
    <property type="evidence" value="ECO:0007669"/>
    <property type="project" value="InterPro"/>
</dbReference>
<dbReference type="Pfam" id="PF00280">
    <property type="entry name" value="potato_inhibit"/>
    <property type="match status" value="1"/>
</dbReference>
<dbReference type="EnsemblPlants" id="AUR62011910-RA">
    <property type="protein sequence ID" value="AUR62011910-RA:cds"/>
    <property type="gene ID" value="AUR62011910"/>
</dbReference>
<keyword evidence="3" id="KW-0722">Serine protease inhibitor</keyword>
<dbReference type="PANTHER" id="PTHR33091:SF83">
    <property type="entry name" value="SERINE PROTEASE INHIBITOR, POTATO INHIBITOR I-TYPE FAMILY PROTEIN-RELATED"/>
    <property type="match status" value="1"/>
</dbReference>